<evidence type="ECO:0000256" key="1">
    <source>
        <dbReference type="SAM" id="MobiDB-lite"/>
    </source>
</evidence>
<protein>
    <submittedName>
        <fullName evidence="2">Uncharacterized protein</fullName>
    </submittedName>
</protein>
<reference evidence="2" key="1">
    <citation type="journal article" date="2022" name="bioRxiv">
        <title>Sequencing and chromosome-scale assembly of the giantPleurodeles waltlgenome.</title>
        <authorList>
            <person name="Brown T."/>
            <person name="Elewa A."/>
            <person name="Iarovenko S."/>
            <person name="Subramanian E."/>
            <person name="Araus A.J."/>
            <person name="Petzold A."/>
            <person name="Susuki M."/>
            <person name="Suzuki K.-i.T."/>
            <person name="Hayashi T."/>
            <person name="Toyoda A."/>
            <person name="Oliveira C."/>
            <person name="Osipova E."/>
            <person name="Leigh N.D."/>
            <person name="Simon A."/>
            <person name="Yun M.H."/>
        </authorList>
    </citation>
    <scope>NUCLEOTIDE SEQUENCE</scope>
    <source>
        <strain evidence="2">20211129_DDA</strain>
        <tissue evidence="2">Liver</tissue>
    </source>
</reference>
<gene>
    <name evidence="2" type="ORF">NDU88_004799</name>
</gene>
<feature type="compositionally biased region" description="Basic and acidic residues" evidence="1">
    <location>
        <begin position="48"/>
        <end position="64"/>
    </location>
</feature>
<evidence type="ECO:0000313" key="2">
    <source>
        <dbReference type="EMBL" id="KAJ1179565.1"/>
    </source>
</evidence>
<organism evidence="2 3">
    <name type="scientific">Pleurodeles waltl</name>
    <name type="common">Iberian ribbed newt</name>
    <dbReference type="NCBI Taxonomy" id="8319"/>
    <lineage>
        <taxon>Eukaryota</taxon>
        <taxon>Metazoa</taxon>
        <taxon>Chordata</taxon>
        <taxon>Craniata</taxon>
        <taxon>Vertebrata</taxon>
        <taxon>Euteleostomi</taxon>
        <taxon>Amphibia</taxon>
        <taxon>Batrachia</taxon>
        <taxon>Caudata</taxon>
        <taxon>Salamandroidea</taxon>
        <taxon>Salamandridae</taxon>
        <taxon>Pleurodelinae</taxon>
        <taxon>Pleurodeles</taxon>
    </lineage>
</organism>
<sequence length="135" mass="15890">MNAATSRLGSYKEIALNERVCKVQEEKPSIARIRGGKVFEVFRLTKEERREDKKKQLQEPRDDTASGGSFLLSASTFSVSWFSIALLAWCRHSVVFPSEGARRLLFFRYSACRFLFFRRSYVDTRIHVRRWDFRV</sequence>
<proteinExistence type="predicted"/>
<accession>A0AAV7TTL0</accession>
<dbReference type="Proteomes" id="UP001066276">
    <property type="component" value="Chromosome 3_2"/>
</dbReference>
<dbReference type="EMBL" id="JANPWB010000006">
    <property type="protein sequence ID" value="KAJ1179565.1"/>
    <property type="molecule type" value="Genomic_DNA"/>
</dbReference>
<keyword evidence="3" id="KW-1185">Reference proteome</keyword>
<comment type="caution">
    <text evidence="2">The sequence shown here is derived from an EMBL/GenBank/DDBJ whole genome shotgun (WGS) entry which is preliminary data.</text>
</comment>
<evidence type="ECO:0000313" key="3">
    <source>
        <dbReference type="Proteomes" id="UP001066276"/>
    </source>
</evidence>
<name>A0AAV7TTL0_PLEWA</name>
<dbReference type="AlphaFoldDB" id="A0AAV7TTL0"/>
<feature type="region of interest" description="Disordered" evidence="1">
    <location>
        <begin position="48"/>
        <end position="68"/>
    </location>
</feature>